<dbReference type="PRINTS" id="PR00757">
    <property type="entry name" value="AMINEOXDASEF"/>
</dbReference>
<protein>
    <recommendedName>
        <fullName evidence="7">Amine oxidase</fullName>
        <ecNumber evidence="7">1.4.3.-</ecNumber>
    </recommendedName>
</protein>
<evidence type="ECO:0000256" key="6">
    <source>
        <dbReference type="ARBA" id="ARBA00037941"/>
    </source>
</evidence>
<organism evidence="9 10">
    <name type="scientific">Boletus reticuloceps</name>
    <dbReference type="NCBI Taxonomy" id="495285"/>
    <lineage>
        <taxon>Eukaryota</taxon>
        <taxon>Fungi</taxon>
        <taxon>Dikarya</taxon>
        <taxon>Basidiomycota</taxon>
        <taxon>Agaricomycotina</taxon>
        <taxon>Agaricomycetes</taxon>
        <taxon>Agaricomycetidae</taxon>
        <taxon>Boletales</taxon>
        <taxon>Boletineae</taxon>
        <taxon>Boletaceae</taxon>
        <taxon>Boletoideae</taxon>
        <taxon>Boletus</taxon>
    </lineage>
</organism>
<comment type="catalytic activity">
    <reaction evidence="5">
        <text>(S)-2-hydroxyglutarate + A = 2-oxoglutarate + AH2</text>
        <dbReference type="Rhea" id="RHEA:21252"/>
        <dbReference type="ChEBI" id="CHEBI:13193"/>
        <dbReference type="ChEBI" id="CHEBI:16782"/>
        <dbReference type="ChEBI" id="CHEBI:16810"/>
        <dbReference type="ChEBI" id="CHEBI:17499"/>
        <dbReference type="EC" id="1.1.99.2"/>
    </reaction>
</comment>
<dbReference type="EC" id="1.4.3.-" evidence="7"/>
<evidence type="ECO:0000313" key="9">
    <source>
        <dbReference type="EMBL" id="KAG6378431.1"/>
    </source>
</evidence>
<evidence type="ECO:0000256" key="5">
    <source>
        <dbReference type="ARBA" id="ARBA00036066"/>
    </source>
</evidence>
<gene>
    <name evidence="9" type="ORF">JVT61DRAFT_12686</name>
</gene>
<name>A0A8I2YU50_9AGAM</name>
<evidence type="ECO:0000256" key="7">
    <source>
        <dbReference type="RuleBase" id="RU362067"/>
    </source>
</evidence>
<dbReference type="InterPro" id="IPR006076">
    <property type="entry name" value="FAD-dep_OxRdtase"/>
</dbReference>
<keyword evidence="3 7" id="KW-0274">FAD</keyword>
<keyword evidence="2 7" id="KW-0285">Flavoprotein</keyword>
<dbReference type="Proteomes" id="UP000683000">
    <property type="component" value="Unassembled WGS sequence"/>
</dbReference>
<dbReference type="InterPro" id="IPR036188">
    <property type="entry name" value="FAD/NAD-bd_sf"/>
</dbReference>
<dbReference type="Gene3D" id="3.30.9.10">
    <property type="entry name" value="D-Amino Acid Oxidase, subunit A, domain 2"/>
    <property type="match status" value="1"/>
</dbReference>
<feature type="domain" description="FAD dependent oxidoreductase" evidence="8">
    <location>
        <begin position="28"/>
        <end position="439"/>
    </location>
</feature>
<accession>A0A8I2YU50</accession>
<dbReference type="Gene3D" id="3.50.50.60">
    <property type="entry name" value="FAD/NAD(P)-binding domain"/>
    <property type="match status" value="1"/>
</dbReference>
<dbReference type="InterPro" id="IPR001613">
    <property type="entry name" value="Flavin_amine_oxidase"/>
</dbReference>
<dbReference type="PANTHER" id="PTHR43104:SF4">
    <property type="entry name" value="L-2-HYDROXYGLUTARATE DEHYDROGENASE, MITOCHONDRIAL"/>
    <property type="match status" value="1"/>
</dbReference>
<comment type="caution">
    <text evidence="9">The sequence shown here is derived from an EMBL/GenBank/DDBJ whole genome shotgun (WGS) entry which is preliminary data.</text>
</comment>
<dbReference type="PANTHER" id="PTHR43104">
    <property type="entry name" value="L-2-HYDROXYGLUTARATE DEHYDROGENASE, MITOCHONDRIAL"/>
    <property type="match status" value="1"/>
</dbReference>
<keyword evidence="4 7" id="KW-0560">Oxidoreductase</keyword>
<dbReference type="SUPFAM" id="SSF51905">
    <property type="entry name" value="FAD/NAD(P)-binding domain"/>
    <property type="match status" value="1"/>
</dbReference>
<keyword evidence="10" id="KW-1185">Reference proteome</keyword>
<dbReference type="Pfam" id="PF01266">
    <property type="entry name" value="DAO"/>
    <property type="match status" value="1"/>
</dbReference>
<evidence type="ECO:0000256" key="4">
    <source>
        <dbReference type="ARBA" id="ARBA00023002"/>
    </source>
</evidence>
<comment type="similarity">
    <text evidence="6">Belongs to the L2HGDH family.</text>
</comment>
<evidence type="ECO:0000259" key="8">
    <source>
        <dbReference type="Pfam" id="PF01266"/>
    </source>
</evidence>
<comment type="similarity">
    <text evidence="7">Belongs to the flavin monoamine oxidase family.</text>
</comment>
<evidence type="ECO:0000313" key="10">
    <source>
        <dbReference type="Proteomes" id="UP000683000"/>
    </source>
</evidence>
<proteinExistence type="inferred from homology"/>
<reference evidence="9" key="1">
    <citation type="submission" date="2021-03" db="EMBL/GenBank/DDBJ databases">
        <title>Evolutionary innovations through gain and loss of genes in the ectomycorrhizal Boletales.</title>
        <authorList>
            <person name="Wu G."/>
            <person name="Miyauchi S."/>
            <person name="Morin E."/>
            <person name="Yang Z.-L."/>
            <person name="Xu J."/>
            <person name="Martin F.M."/>
        </authorList>
    </citation>
    <scope>NUCLEOTIDE SEQUENCE</scope>
    <source>
        <strain evidence="9">BR01</strain>
    </source>
</reference>
<dbReference type="EMBL" id="JAGFBS010000006">
    <property type="protein sequence ID" value="KAG6378431.1"/>
    <property type="molecule type" value="Genomic_DNA"/>
</dbReference>
<dbReference type="AlphaFoldDB" id="A0A8I2YU50"/>
<dbReference type="OrthoDB" id="498204at2759"/>
<dbReference type="GO" id="GO:0047545">
    <property type="term" value="F:(S)-2-hydroxyglutarate dehydrogenase activity"/>
    <property type="evidence" value="ECO:0007669"/>
    <property type="project" value="UniProtKB-EC"/>
</dbReference>
<evidence type="ECO:0000256" key="3">
    <source>
        <dbReference type="ARBA" id="ARBA00022827"/>
    </source>
</evidence>
<comment type="cofactor">
    <cofactor evidence="1 7">
        <name>FAD</name>
        <dbReference type="ChEBI" id="CHEBI:57692"/>
    </cofactor>
</comment>
<sequence>MSLAVRGLKAALNSTGKFKFKSPDAAVDFLVIGGGVVGLAIAQRLSERFPTKSTFLVDRHVQAGEEISSRNSEVIHAGLYYPPKSLKTRLCLRGRHLMYQRCKKYNIPYRKTGKLVVAKENQRSYVEGLFEKSRSLSWPPHSALHLPSESVLPTTLLSGDHARELEPDLSKDITSALWSPETGIVDSHAFMESLEKDILESEGGELVYCTHVVRVDPYQAAGTYAPPHGWVVQTVTNGGQEGDALLAKTLINASGLSTNLVLNSLLPESSQIPMYFARGSYAAYSGPGVSGVNHLIYPCPETGPNKHAFQSLGTHLTLDLQGRVRFGPDLEWISPPTDAHDFCYDEESADFWRQHLVPSESRLEEMHKAVTQYLPGVALEGLRADYVGVRPKLVVSGFQDFVIRKDYANGREGGLMVSLLGIESPGLTASLGIAEHVVEDVLS</sequence>
<evidence type="ECO:0000256" key="1">
    <source>
        <dbReference type="ARBA" id="ARBA00001974"/>
    </source>
</evidence>
<evidence type="ECO:0000256" key="2">
    <source>
        <dbReference type="ARBA" id="ARBA00022630"/>
    </source>
</evidence>